<evidence type="ECO:0000313" key="7">
    <source>
        <dbReference type="EMBL" id="OEE60449.1"/>
    </source>
</evidence>
<dbReference type="SUPFAM" id="SSF55073">
    <property type="entry name" value="Nucleotide cyclase"/>
    <property type="match status" value="1"/>
</dbReference>
<reference evidence="7 8" key="1">
    <citation type="journal article" date="2012" name="Science">
        <title>Ecological populations of bacteria act as socially cohesive units of antibiotic production and resistance.</title>
        <authorList>
            <person name="Cordero O.X."/>
            <person name="Wildschutte H."/>
            <person name="Kirkup B."/>
            <person name="Proehl S."/>
            <person name="Ngo L."/>
            <person name="Hussain F."/>
            <person name="Le Roux F."/>
            <person name="Mincer T."/>
            <person name="Polz M.F."/>
        </authorList>
    </citation>
    <scope>NUCLEOTIDE SEQUENCE [LARGE SCALE GENOMIC DNA]</scope>
    <source>
        <strain evidence="7 8">FF-454</strain>
    </source>
</reference>
<feature type="signal peptide" evidence="5">
    <location>
        <begin position="1"/>
        <end position="23"/>
    </location>
</feature>
<dbReference type="PROSITE" id="PS50887">
    <property type="entry name" value="GGDEF"/>
    <property type="match status" value="1"/>
</dbReference>
<protein>
    <recommendedName>
        <fullName evidence="2">diguanylate cyclase</fullName>
        <ecNumber evidence="2">2.7.7.65</ecNumber>
    </recommendedName>
</protein>
<accession>A0A1E5C4S3</accession>
<dbReference type="Gene3D" id="3.30.70.270">
    <property type="match status" value="1"/>
</dbReference>
<keyword evidence="4" id="KW-1133">Transmembrane helix</keyword>
<comment type="cofactor">
    <cofactor evidence="1">
        <name>Mg(2+)</name>
        <dbReference type="ChEBI" id="CHEBI:18420"/>
    </cofactor>
</comment>
<gene>
    <name evidence="7" type="ORF">A1OK_10890</name>
</gene>
<dbReference type="GO" id="GO:0052621">
    <property type="term" value="F:diguanylate cyclase activity"/>
    <property type="evidence" value="ECO:0007669"/>
    <property type="project" value="UniProtKB-EC"/>
</dbReference>
<dbReference type="FunFam" id="3.30.70.270:FF:000001">
    <property type="entry name" value="Diguanylate cyclase domain protein"/>
    <property type="match status" value="1"/>
</dbReference>
<dbReference type="InterPro" id="IPR000160">
    <property type="entry name" value="GGDEF_dom"/>
</dbReference>
<dbReference type="RefSeq" id="WP_016958993.1">
    <property type="nucleotide sequence ID" value="NZ_AJWN02000065.1"/>
</dbReference>
<evidence type="ECO:0000256" key="4">
    <source>
        <dbReference type="SAM" id="Phobius"/>
    </source>
</evidence>
<comment type="caution">
    <text evidence="7">The sequence shown here is derived from an EMBL/GenBank/DDBJ whole genome shotgun (WGS) entry which is preliminary data.</text>
</comment>
<feature type="transmembrane region" description="Helical" evidence="4">
    <location>
        <begin position="257"/>
        <end position="276"/>
    </location>
</feature>
<feature type="domain" description="GGDEF" evidence="6">
    <location>
        <begin position="329"/>
        <end position="463"/>
    </location>
</feature>
<evidence type="ECO:0000256" key="1">
    <source>
        <dbReference type="ARBA" id="ARBA00001946"/>
    </source>
</evidence>
<feature type="chain" id="PRO_5009172439" description="diguanylate cyclase" evidence="5">
    <location>
        <begin position="24"/>
        <end position="477"/>
    </location>
</feature>
<sequence length="477" mass="53724">MYHQLVTLALTAAIVVWTSASVAMPTVGENILTVTNSHSWKPFAFVEDGEPKGLLVDYWRLYGDVNQVPVEFILSDWNDSLEHVARGGRKVHAGLLYSSSRDHFLDYTLPLFEISASLYIANDSEQLKTPNILPEMEIGVVRGGYEEEYLKSRYPLVKLVGFDNNAKLIEAGLNGQVNRMLLDTQVATYYLSQRTDPYQFIPIDILYTKMIYAAVPEDNEALRDEIIAGMKNIPQTEITRIEQKWLNTSHVFTVPGWVWPLGLVLIALVTFSYIVLLRQTVQRKTRDLKALNKKLEAYAFTDSLTGLLNRRGLEKMFEGRKVKALMKSRQLAVLMIDVDHFKRINDNFGHRKGDEVLIGLGKAFEHSLKEGIALSRLGGEEFCLLLEVKNRHHLDAVTEYIRCRLVPSASQRELGLEVNASIGAVLVDTKRGHLSLDSLIHQADKLMYLAKAAGRNSVKTKSLSSEGKQHHAFGVLS</sequence>
<evidence type="ECO:0000256" key="3">
    <source>
        <dbReference type="ARBA" id="ARBA00034247"/>
    </source>
</evidence>
<evidence type="ECO:0000256" key="5">
    <source>
        <dbReference type="SAM" id="SignalP"/>
    </source>
</evidence>
<evidence type="ECO:0000256" key="2">
    <source>
        <dbReference type="ARBA" id="ARBA00012528"/>
    </source>
</evidence>
<dbReference type="Pfam" id="PF00497">
    <property type="entry name" value="SBP_bac_3"/>
    <property type="match status" value="1"/>
</dbReference>
<keyword evidence="4" id="KW-0812">Transmembrane</keyword>
<dbReference type="InterPro" id="IPR050469">
    <property type="entry name" value="Diguanylate_Cyclase"/>
</dbReference>
<dbReference type="SUPFAM" id="SSF53850">
    <property type="entry name" value="Periplasmic binding protein-like II"/>
    <property type="match status" value="1"/>
</dbReference>
<evidence type="ECO:0000313" key="8">
    <source>
        <dbReference type="Proteomes" id="UP000095039"/>
    </source>
</evidence>
<dbReference type="PANTHER" id="PTHR45138:SF9">
    <property type="entry name" value="DIGUANYLATE CYCLASE DGCM-RELATED"/>
    <property type="match status" value="1"/>
</dbReference>
<keyword evidence="5" id="KW-0732">Signal</keyword>
<dbReference type="InterPro" id="IPR043128">
    <property type="entry name" value="Rev_trsase/Diguanyl_cyclase"/>
</dbReference>
<dbReference type="InterPro" id="IPR001638">
    <property type="entry name" value="Solute-binding_3/MltF_N"/>
</dbReference>
<dbReference type="Proteomes" id="UP000095039">
    <property type="component" value="Unassembled WGS sequence"/>
</dbReference>
<comment type="catalytic activity">
    <reaction evidence="3">
        <text>2 GTP = 3',3'-c-di-GMP + 2 diphosphate</text>
        <dbReference type="Rhea" id="RHEA:24898"/>
        <dbReference type="ChEBI" id="CHEBI:33019"/>
        <dbReference type="ChEBI" id="CHEBI:37565"/>
        <dbReference type="ChEBI" id="CHEBI:58805"/>
        <dbReference type="EC" id="2.7.7.65"/>
    </reaction>
</comment>
<dbReference type="PANTHER" id="PTHR45138">
    <property type="entry name" value="REGULATORY COMPONENTS OF SENSORY TRANSDUCTION SYSTEM"/>
    <property type="match status" value="1"/>
</dbReference>
<dbReference type="AlphaFoldDB" id="A0A1E5C4S3"/>
<dbReference type="Gene3D" id="3.40.190.10">
    <property type="entry name" value="Periplasmic binding protein-like II"/>
    <property type="match status" value="2"/>
</dbReference>
<proteinExistence type="predicted"/>
<keyword evidence="4" id="KW-0472">Membrane</keyword>
<name>A0A1E5C4S3_9GAMM</name>
<dbReference type="SMART" id="SM00267">
    <property type="entry name" value="GGDEF"/>
    <property type="match status" value="1"/>
</dbReference>
<dbReference type="Pfam" id="PF00990">
    <property type="entry name" value="GGDEF"/>
    <property type="match status" value="1"/>
</dbReference>
<organism evidence="7 8">
    <name type="scientific">Enterovibrio norvegicus FF-454</name>
    <dbReference type="NCBI Taxonomy" id="1185651"/>
    <lineage>
        <taxon>Bacteria</taxon>
        <taxon>Pseudomonadati</taxon>
        <taxon>Pseudomonadota</taxon>
        <taxon>Gammaproteobacteria</taxon>
        <taxon>Vibrionales</taxon>
        <taxon>Vibrionaceae</taxon>
        <taxon>Enterovibrio</taxon>
    </lineage>
</organism>
<dbReference type="InterPro" id="IPR029787">
    <property type="entry name" value="Nucleotide_cyclase"/>
</dbReference>
<keyword evidence="8" id="KW-1185">Reference proteome</keyword>
<evidence type="ECO:0000259" key="6">
    <source>
        <dbReference type="PROSITE" id="PS50887"/>
    </source>
</evidence>
<dbReference type="EMBL" id="AJWN02000065">
    <property type="protein sequence ID" value="OEE60449.1"/>
    <property type="molecule type" value="Genomic_DNA"/>
</dbReference>
<dbReference type="SMART" id="SM00062">
    <property type="entry name" value="PBPb"/>
    <property type="match status" value="1"/>
</dbReference>
<dbReference type="CDD" id="cd01949">
    <property type="entry name" value="GGDEF"/>
    <property type="match status" value="1"/>
</dbReference>
<dbReference type="NCBIfam" id="TIGR00254">
    <property type="entry name" value="GGDEF"/>
    <property type="match status" value="1"/>
</dbReference>
<dbReference type="EC" id="2.7.7.65" evidence="2"/>
<dbReference type="CDD" id="cd13706">
    <property type="entry name" value="PBP2_HisK_like_1"/>
    <property type="match status" value="1"/>
</dbReference>